<dbReference type="InterPro" id="IPR034733">
    <property type="entry name" value="AcCoA_carboxyl_beta"/>
</dbReference>
<gene>
    <name evidence="4" type="ORF">HMPREF1705_04513</name>
</gene>
<dbReference type="InterPro" id="IPR000438">
    <property type="entry name" value="Acetyl_CoA_COase_Trfase_b_su"/>
</dbReference>
<evidence type="ECO:0000259" key="3">
    <source>
        <dbReference type="PROSITE" id="PS50989"/>
    </source>
</evidence>
<reference evidence="5" key="1">
    <citation type="submission" date="2012-09" db="EMBL/GenBank/DDBJ databases">
        <authorList>
            <person name="Weinstock G."/>
            <person name="Sodergren E."/>
            <person name="Clifton S."/>
            <person name="Fulton L."/>
            <person name="Fulton B."/>
            <person name="Courtney L."/>
            <person name="Fronick C."/>
            <person name="Harrison M."/>
            <person name="Strong C."/>
            <person name="Farmer C."/>
            <person name="Delehaunty K."/>
            <person name="Markovic C."/>
            <person name="Hall O."/>
            <person name="Minx P."/>
            <person name="Tomlinson C."/>
            <person name="Mitreva M."/>
            <person name="Nelson J."/>
            <person name="Hou S."/>
            <person name="Wollam A."/>
            <person name="Pepin K.H."/>
            <person name="Johnson M."/>
            <person name="Bhonagiri V."/>
            <person name="Nash W.E."/>
            <person name="Suruliraj S."/>
            <person name="Warren W."/>
            <person name="Chinwalla A."/>
            <person name="Mardis E.R."/>
            <person name="Wilson R.K."/>
        </authorList>
    </citation>
    <scope>NUCLEOTIDE SEQUENCE [LARGE SCALE GENOMIC DNA]</scope>
    <source>
        <strain evidence="5">OS1</strain>
    </source>
</reference>
<protein>
    <submittedName>
        <fullName evidence="4">Methylmalonyl-CoA carboxyltransferase 12S subunit</fullName>
    </submittedName>
</protein>
<evidence type="ECO:0000256" key="1">
    <source>
        <dbReference type="ARBA" id="ARBA00006102"/>
    </source>
</evidence>
<dbReference type="PANTHER" id="PTHR43842">
    <property type="entry name" value="PROPIONYL-COA CARBOXYLASE BETA CHAIN"/>
    <property type="match status" value="1"/>
</dbReference>
<dbReference type="STRING" id="592015.HMPREF1705_04513"/>
<feature type="domain" description="CoA carboxyltransferase N-terminal" evidence="2">
    <location>
        <begin position="13"/>
        <end position="269"/>
    </location>
</feature>
<sequence length="526" mass="57768">MRGEDMMMADKTIDQLCEELLARKERARLPEGKEAVDKQHKRGKLTARERIDKLLDPGSFVELDEHVEHRCSLFGLENRKIPGDGVVTGYGTIEGRLVYVFSQDFTVMGGSLGEMHAKKICKVLDMALLNGAPVVGINDSGGARIQEGVDSLSGYGNIFFRNVKASGIVPQISIIAGPSAGGAVYSPALMDFVFMVDKIGIMHITGPAVIKAVTGEDVTSEEIGGAMTHNQKSGVAHFFAANEDDCFLQVRKLLSFLPSNNMEEPPFADTGDDPERIDIRLRELVPTNPNKGYDVKDVISCVVDNGDFFEVQPYWAQNIVTGFARVGGRVIGIIANQARHLAGCLDIDASDKASRFIRICDAYNIPVVNFVDVPGYLPGKTQELGGIIRHGAKMLYAYSEATVPKITVILRKAYGGSYLGMCSKDLGADVVLAWPQAEIAVMGAEGAANIVFKREIDQAEDKEAVRRQKIEEYREAFANPYVAASRGFVDRVILPEETRREIYQALLLSETKRELRPKRKHGIMPN</sequence>
<dbReference type="PRINTS" id="PR01070">
    <property type="entry name" value="ACCCTRFRASEB"/>
</dbReference>
<dbReference type="GO" id="GO:0016740">
    <property type="term" value="F:transferase activity"/>
    <property type="evidence" value="ECO:0007669"/>
    <property type="project" value="UniProtKB-KW"/>
</dbReference>
<comment type="caution">
    <text evidence="4">The sequence shown here is derived from an EMBL/GenBank/DDBJ whole genome shotgun (WGS) entry which is preliminary data.</text>
</comment>
<dbReference type="InterPro" id="IPR051047">
    <property type="entry name" value="AccD/PCCB"/>
</dbReference>
<dbReference type="GO" id="GO:0006633">
    <property type="term" value="P:fatty acid biosynthetic process"/>
    <property type="evidence" value="ECO:0007669"/>
    <property type="project" value="InterPro"/>
</dbReference>
<keyword evidence="4" id="KW-0808">Transferase</keyword>
<dbReference type="GO" id="GO:0009317">
    <property type="term" value="C:acetyl-CoA carboxylase complex"/>
    <property type="evidence" value="ECO:0007669"/>
    <property type="project" value="InterPro"/>
</dbReference>
<proteinExistence type="inferred from homology"/>
<dbReference type="GO" id="GO:0003989">
    <property type="term" value="F:acetyl-CoA carboxylase activity"/>
    <property type="evidence" value="ECO:0007669"/>
    <property type="project" value="InterPro"/>
</dbReference>
<dbReference type="EMBL" id="ACJX03000001">
    <property type="protein sequence ID" value="KRT35246.1"/>
    <property type="molecule type" value="Genomic_DNA"/>
</dbReference>
<dbReference type="InterPro" id="IPR011763">
    <property type="entry name" value="COA_CT_C"/>
</dbReference>
<dbReference type="PROSITE" id="PS50980">
    <property type="entry name" value="COA_CT_NTER"/>
    <property type="match status" value="1"/>
</dbReference>
<evidence type="ECO:0000259" key="2">
    <source>
        <dbReference type="PROSITE" id="PS50980"/>
    </source>
</evidence>
<dbReference type="InterPro" id="IPR029045">
    <property type="entry name" value="ClpP/crotonase-like_dom_sf"/>
</dbReference>
<dbReference type="Gene3D" id="3.90.226.10">
    <property type="entry name" value="2-enoyl-CoA Hydratase, Chain A, domain 1"/>
    <property type="match status" value="2"/>
</dbReference>
<dbReference type="SUPFAM" id="SSF52096">
    <property type="entry name" value="ClpP/crotonase"/>
    <property type="match status" value="2"/>
</dbReference>
<organism evidence="4 5">
    <name type="scientific">Acetomicrobium hydrogeniformans ATCC BAA-1850</name>
    <dbReference type="NCBI Taxonomy" id="592015"/>
    <lineage>
        <taxon>Bacteria</taxon>
        <taxon>Thermotogati</taxon>
        <taxon>Synergistota</taxon>
        <taxon>Synergistia</taxon>
        <taxon>Synergistales</taxon>
        <taxon>Acetomicrobiaceae</taxon>
        <taxon>Acetomicrobium</taxon>
    </lineage>
</organism>
<dbReference type="FunFam" id="3.90.226.10:FF:000017">
    <property type="entry name" value="Propionyl-CoA carboxylase subunit beta 5"/>
    <property type="match status" value="1"/>
</dbReference>
<dbReference type="AlphaFoldDB" id="A0A0T5XBG5"/>
<dbReference type="GO" id="GO:0015977">
    <property type="term" value="P:carbon fixation"/>
    <property type="evidence" value="ECO:0007669"/>
    <property type="project" value="UniProtKB-ARBA"/>
</dbReference>
<dbReference type="Pfam" id="PF01039">
    <property type="entry name" value="Carboxyl_trans"/>
    <property type="match status" value="1"/>
</dbReference>
<dbReference type="PROSITE" id="PS50989">
    <property type="entry name" value="COA_CT_CTER"/>
    <property type="match status" value="1"/>
</dbReference>
<dbReference type="eggNOG" id="COG4799">
    <property type="taxonomic scope" value="Bacteria"/>
</dbReference>
<dbReference type="FunFam" id="3.90.226.10:FF:000016">
    <property type="entry name" value="Propionyl-CoA carboxylase, beta subunit"/>
    <property type="match status" value="1"/>
</dbReference>
<accession>A0A0T5XBG5</accession>
<dbReference type="GO" id="GO:0004658">
    <property type="term" value="F:propionyl-CoA carboxylase activity"/>
    <property type="evidence" value="ECO:0007669"/>
    <property type="project" value="UniProtKB-ARBA"/>
</dbReference>
<dbReference type="PANTHER" id="PTHR43842:SF2">
    <property type="entry name" value="PROPIONYL-COA CARBOXYLASE BETA CHAIN, MITOCHONDRIAL"/>
    <property type="match status" value="1"/>
</dbReference>
<comment type="similarity">
    <text evidence="1">Belongs to the AccD/PCCB family.</text>
</comment>
<feature type="domain" description="CoA carboxyltransferase C-terminal" evidence="3">
    <location>
        <begin position="276"/>
        <end position="521"/>
    </location>
</feature>
<dbReference type="InterPro" id="IPR011762">
    <property type="entry name" value="COA_CT_N"/>
</dbReference>
<keyword evidence="5" id="KW-1185">Reference proteome</keyword>
<evidence type="ECO:0000313" key="4">
    <source>
        <dbReference type="EMBL" id="KRT35246.1"/>
    </source>
</evidence>
<name>A0A0T5XBG5_9BACT</name>
<dbReference type="Proteomes" id="UP000005273">
    <property type="component" value="Unassembled WGS sequence"/>
</dbReference>
<evidence type="ECO:0000313" key="5">
    <source>
        <dbReference type="Proteomes" id="UP000005273"/>
    </source>
</evidence>